<reference evidence="2 3" key="1">
    <citation type="submission" date="2019-07" db="EMBL/GenBank/DDBJ databases">
        <title>Full genome sequence of Devosia sp. Gsoil 520.</title>
        <authorList>
            <person name="Im W.-T."/>
        </authorList>
    </citation>
    <scope>NUCLEOTIDE SEQUENCE [LARGE SCALE GENOMIC DNA]</scope>
    <source>
        <strain evidence="2 3">Gsoil 520</strain>
    </source>
</reference>
<keyword evidence="1" id="KW-0233">DNA recombination</keyword>
<dbReference type="OrthoDB" id="9784724at2"/>
<dbReference type="GO" id="GO:0003677">
    <property type="term" value="F:DNA binding"/>
    <property type="evidence" value="ECO:0007669"/>
    <property type="project" value="InterPro"/>
</dbReference>
<name>A0A5B8LT25_9HYPH</name>
<dbReference type="SUPFAM" id="SSF56349">
    <property type="entry name" value="DNA breaking-rejoining enzymes"/>
    <property type="match status" value="1"/>
</dbReference>
<dbReference type="InterPro" id="IPR013762">
    <property type="entry name" value="Integrase-like_cat_sf"/>
</dbReference>
<organism evidence="2 3">
    <name type="scientific">Devosia ginsengisoli</name>
    <dbReference type="NCBI Taxonomy" id="400770"/>
    <lineage>
        <taxon>Bacteria</taxon>
        <taxon>Pseudomonadati</taxon>
        <taxon>Pseudomonadota</taxon>
        <taxon>Alphaproteobacteria</taxon>
        <taxon>Hyphomicrobiales</taxon>
        <taxon>Devosiaceae</taxon>
        <taxon>Devosia</taxon>
    </lineage>
</organism>
<dbReference type="Proteomes" id="UP000315364">
    <property type="component" value="Chromosome"/>
</dbReference>
<evidence type="ECO:0008006" key="4">
    <source>
        <dbReference type="Google" id="ProtNLM"/>
    </source>
</evidence>
<dbReference type="RefSeq" id="WP_146289216.1">
    <property type="nucleotide sequence ID" value="NZ_CP042304.1"/>
</dbReference>
<accession>A0A5B8LT25</accession>
<proteinExistence type="predicted"/>
<dbReference type="GO" id="GO:0015074">
    <property type="term" value="P:DNA integration"/>
    <property type="evidence" value="ECO:0007669"/>
    <property type="project" value="InterPro"/>
</dbReference>
<evidence type="ECO:0000313" key="3">
    <source>
        <dbReference type="Proteomes" id="UP000315364"/>
    </source>
</evidence>
<sequence>MKVAVARSGPTRGKFQEEDAQAILKATTLPLGPRASIHFRLVVRWVPWLCAYTGARSGEITQLRKQDIEQHKDGFWILHITPEAGTVKGSMPRTVVLHDHLIEQGFLDFVRKAKR</sequence>
<evidence type="ECO:0000313" key="2">
    <source>
        <dbReference type="EMBL" id="QDZ10420.1"/>
    </source>
</evidence>
<dbReference type="Gene3D" id="1.10.443.10">
    <property type="entry name" value="Intergrase catalytic core"/>
    <property type="match status" value="1"/>
</dbReference>
<dbReference type="KEGG" id="dea:FPZ08_06465"/>
<evidence type="ECO:0000256" key="1">
    <source>
        <dbReference type="ARBA" id="ARBA00023172"/>
    </source>
</evidence>
<dbReference type="InterPro" id="IPR011010">
    <property type="entry name" value="DNA_brk_join_enz"/>
</dbReference>
<dbReference type="GO" id="GO:0006310">
    <property type="term" value="P:DNA recombination"/>
    <property type="evidence" value="ECO:0007669"/>
    <property type="project" value="UniProtKB-KW"/>
</dbReference>
<keyword evidence="3" id="KW-1185">Reference proteome</keyword>
<protein>
    <recommendedName>
        <fullName evidence="4">Tyrosine-type recombinase/integrase</fullName>
    </recommendedName>
</protein>
<gene>
    <name evidence="2" type="ORF">FPZ08_06465</name>
</gene>
<dbReference type="EMBL" id="CP042304">
    <property type="protein sequence ID" value="QDZ10420.1"/>
    <property type="molecule type" value="Genomic_DNA"/>
</dbReference>
<dbReference type="AlphaFoldDB" id="A0A5B8LT25"/>